<dbReference type="STRING" id="1149755.A0A2J6S0L6"/>
<organism evidence="2 3">
    <name type="scientific">Hyaloscypha variabilis (strain UAMH 11265 / GT02V1 / F)</name>
    <name type="common">Meliniomyces variabilis</name>
    <dbReference type="NCBI Taxonomy" id="1149755"/>
    <lineage>
        <taxon>Eukaryota</taxon>
        <taxon>Fungi</taxon>
        <taxon>Dikarya</taxon>
        <taxon>Ascomycota</taxon>
        <taxon>Pezizomycotina</taxon>
        <taxon>Leotiomycetes</taxon>
        <taxon>Helotiales</taxon>
        <taxon>Hyaloscyphaceae</taxon>
        <taxon>Hyaloscypha</taxon>
        <taxon>Hyaloscypha variabilis</taxon>
    </lineage>
</organism>
<accession>A0A2J6S0L6</accession>
<keyword evidence="3" id="KW-1185">Reference proteome</keyword>
<dbReference type="EMBL" id="KZ613941">
    <property type="protein sequence ID" value="PMD44321.1"/>
    <property type="molecule type" value="Genomic_DNA"/>
</dbReference>
<dbReference type="OrthoDB" id="3872446at2759"/>
<reference evidence="2 3" key="1">
    <citation type="submission" date="2016-04" db="EMBL/GenBank/DDBJ databases">
        <title>A degradative enzymes factory behind the ericoid mycorrhizal symbiosis.</title>
        <authorList>
            <consortium name="DOE Joint Genome Institute"/>
            <person name="Martino E."/>
            <person name="Morin E."/>
            <person name="Grelet G."/>
            <person name="Kuo A."/>
            <person name="Kohler A."/>
            <person name="Daghino S."/>
            <person name="Barry K."/>
            <person name="Choi C."/>
            <person name="Cichocki N."/>
            <person name="Clum A."/>
            <person name="Copeland A."/>
            <person name="Hainaut M."/>
            <person name="Haridas S."/>
            <person name="Labutti K."/>
            <person name="Lindquist E."/>
            <person name="Lipzen A."/>
            <person name="Khouja H.-R."/>
            <person name="Murat C."/>
            <person name="Ohm R."/>
            <person name="Olson A."/>
            <person name="Spatafora J."/>
            <person name="Veneault-Fourrey C."/>
            <person name="Henrissat B."/>
            <person name="Grigoriev I."/>
            <person name="Martin F."/>
            <person name="Perotto S."/>
        </authorList>
    </citation>
    <scope>NUCLEOTIDE SEQUENCE [LARGE SCALE GENOMIC DNA]</scope>
    <source>
        <strain evidence="2 3">F</strain>
    </source>
</reference>
<feature type="compositionally biased region" description="Basic and acidic residues" evidence="1">
    <location>
        <begin position="46"/>
        <end position="55"/>
    </location>
</feature>
<name>A0A2J6S0L6_HYAVF</name>
<sequence>MTEPDNFEEDLFADLYADEEPPKPSAPEAESIVEPAAEAETNGEGSNEHPEHNGGGDEQMYNGEEDVDDDDIDFNLGGNGNNYDAPATHESHGPGIKEDG</sequence>
<proteinExistence type="predicted"/>
<evidence type="ECO:0000313" key="2">
    <source>
        <dbReference type="EMBL" id="PMD44321.1"/>
    </source>
</evidence>
<feature type="compositionally biased region" description="Acidic residues" evidence="1">
    <location>
        <begin position="63"/>
        <end position="73"/>
    </location>
</feature>
<dbReference type="AlphaFoldDB" id="A0A2J6S0L6"/>
<evidence type="ECO:0000313" key="3">
    <source>
        <dbReference type="Proteomes" id="UP000235786"/>
    </source>
</evidence>
<feature type="compositionally biased region" description="Basic and acidic residues" evidence="1">
    <location>
        <begin position="87"/>
        <end position="100"/>
    </location>
</feature>
<feature type="region of interest" description="Disordered" evidence="1">
    <location>
        <begin position="1"/>
        <end position="100"/>
    </location>
</feature>
<gene>
    <name evidence="2" type="ORF">L207DRAFT_278801</name>
</gene>
<protein>
    <submittedName>
        <fullName evidence="2">Uncharacterized protein</fullName>
    </submittedName>
</protein>
<feature type="compositionally biased region" description="Acidic residues" evidence="1">
    <location>
        <begin position="1"/>
        <end position="19"/>
    </location>
</feature>
<evidence type="ECO:0000256" key="1">
    <source>
        <dbReference type="SAM" id="MobiDB-lite"/>
    </source>
</evidence>
<dbReference type="Proteomes" id="UP000235786">
    <property type="component" value="Unassembled WGS sequence"/>
</dbReference>